<keyword evidence="3 6" id="KW-0812">Transmembrane</keyword>
<dbReference type="PANTHER" id="PTHR23530">
    <property type="entry name" value="TRANSPORT PROTEIN-RELATED"/>
    <property type="match status" value="1"/>
</dbReference>
<accession>A0AAC9NLS6</accession>
<evidence type="ECO:0000313" key="8">
    <source>
        <dbReference type="EMBL" id="APC49375.1"/>
    </source>
</evidence>
<feature type="transmembrane region" description="Helical" evidence="6">
    <location>
        <begin position="279"/>
        <end position="300"/>
    </location>
</feature>
<evidence type="ECO:0000256" key="5">
    <source>
        <dbReference type="ARBA" id="ARBA00023136"/>
    </source>
</evidence>
<sequence length="400" mass="44410">MKIGTLAARNIRILFWAELFGSIRFLQPVLALFYFARGLDESLILWVMIFWSTGVLIGEIPTGMFADRYGAKLSFIIGAILSIISHSLLIWAYDPWLFFSSSILSGLAVTFFSGSDEALIYESLKESNEEDKMDHALGIIQSAQFVVTIGVLIIGSIIAKDLTNNQFNLLIVLGIAFQSVQVGLLFFVQNPSNHGTYQENPFQQVKEGLHAIKKSPQVLWMFLNITLVFIPTAAIFDNFSDKLLSDAGLPVYLIGTVFACLAILSFFISRSIGWMTARISRITLLYATGALGAICLMFVALYRETLWVLLLMMVLLRFIRTVRYPVYAQLANDIIPSHVRATTISLLSIIDSVCDLVIFASISGIAMYGFEKMFLAAAGIALIGSLIPIRANLIRNNNEK</sequence>
<comment type="subcellular location">
    <subcellularLocation>
        <location evidence="1">Cell membrane</location>
        <topology evidence="1">Multi-pass membrane protein</topology>
    </subcellularLocation>
</comment>
<feature type="transmembrane region" description="Helical" evidence="6">
    <location>
        <begin position="136"/>
        <end position="158"/>
    </location>
</feature>
<dbReference type="GeneID" id="71515670"/>
<gene>
    <name evidence="8" type="ORF">BME96_14760</name>
</gene>
<dbReference type="KEGG" id="vhl:BME96_14760"/>
<feature type="transmembrane region" description="Helical" evidence="6">
    <location>
        <begin position="374"/>
        <end position="393"/>
    </location>
</feature>
<evidence type="ECO:0000256" key="1">
    <source>
        <dbReference type="ARBA" id="ARBA00004651"/>
    </source>
</evidence>
<dbReference type="InterPro" id="IPR053160">
    <property type="entry name" value="MFS_DHA3_Transporter"/>
</dbReference>
<evidence type="ECO:0000256" key="4">
    <source>
        <dbReference type="ARBA" id="ARBA00022989"/>
    </source>
</evidence>
<dbReference type="SUPFAM" id="SSF103473">
    <property type="entry name" value="MFS general substrate transporter"/>
    <property type="match status" value="1"/>
</dbReference>
<feature type="domain" description="Major facilitator superfamily (MFS) profile" evidence="7">
    <location>
        <begin position="1"/>
        <end position="396"/>
    </location>
</feature>
<organism evidence="8 9">
    <name type="scientific">Virgibacillus halodenitrificans</name>
    <name type="common">Bacillus halodenitrificans</name>
    <dbReference type="NCBI Taxonomy" id="1482"/>
    <lineage>
        <taxon>Bacteria</taxon>
        <taxon>Bacillati</taxon>
        <taxon>Bacillota</taxon>
        <taxon>Bacilli</taxon>
        <taxon>Bacillales</taxon>
        <taxon>Bacillaceae</taxon>
        <taxon>Virgibacillus</taxon>
    </lineage>
</organism>
<feature type="transmembrane region" description="Helical" evidence="6">
    <location>
        <begin position="248"/>
        <end position="267"/>
    </location>
</feature>
<dbReference type="Pfam" id="PF07690">
    <property type="entry name" value="MFS_1"/>
    <property type="match status" value="1"/>
</dbReference>
<evidence type="ECO:0000256" key="3">
    <source>
        <dbReference type="ARBA" id="ARBA00022692"/>
    </source>
</evidence>
<dbReference type="CDD" id="cd06174">
    <property type="entry name" value="MFS"/>
    <property type="match status" value="1"/>
</dbReference>
<keyword evidence="4 6" id="KW-1133">Transmembrane helix</keyword>
<feature type="transmembrane region" description="Helical" evidence="6">
    <location>
        <begin position="306"/>
        <end position="323"/>
    </location>
</feature>
<dbReference type="GO" id="GO:0022857">
    <property type="term" value="F:transmembrane transporter activity"/>
    <property type="evidence" value="ECO:0007669"/>
    <property type="project" value="InterPro"/>
</dbReference>
<dbReference type="InterPro" id="IPR036259">
    <property type="entry name" value="MFS_trans_sf"/>
</dbReference>
<reference evidence="8 9" key="1">
    <citation type="submission" date="2016-11" db="EMBL/GenBank/DDBJ databases">
        <title>Complete genome sequencing of Virgibacillus halodenitrificans PDB-F2.</title>
        <authorList>
            <person name="Sun Z."/>
            <person name="Zhou Y."/>
            <person name="Li H."/>
        </authorList>
    </citation>
    <scope>NUCLEOTIDE SEQUENCE [LARGE SCALE GENOMIC DNA]</scope>
    <source>
        <strain evidence="8 9">PDB-F2</strain>
    </source>
</reference>
<evidence type="ECO:0000256" key="2">
    <source>
        <dbReference type="ARBA" id="ARBA00022448"/>
    </source>
</evidence>
<dbReference type="AlphaFoldDB" id="A0AAC9NLS6"/>
<keyword evidence="5 6" id="KW-0472">Membrane</keyword>
<evidence type="ECO:0000259" key="7">
    <source>
        <dbReference type="PROSITE" id="PS50850"/>
    </source>
</evidence>
<protein>
    <submittedName>
        <fullName evidence="8">MFS transporter</fullName>
    </submittedName>
</protein>
<dbReference type="InterPro" id="IPR011701">
    <property type="entry name" value="MFS"/>
</dbReference>
<dbReference type="RefSeq" id="WP_071649441.1">
    <property type="nucleotide sequence ID" value="NZ_CP017962.1"/>
</dbReference>
<dbReference type="PANTHER" id="PTHR23530:SF1">
    <property type="entry name" value="PERMEASE, MAJOR FACILITATOR SUPERFAMILY-RELATED"/>
    <property type="match status" value="1"/>
</dbReference>
<evidence type="ECO:0000256" key="6">
    <source>
        <dbReference type="SAM" id="Phobius"/>
    </source>
</evidence>
<feature type="transmembrane region" description="Helical" evidence="6">
    <location>
        <begin position="12"/>
        <end position="36"/>
    </location>
</feature>
<keyword evidence="2" id="KW-0813">Transport</keyword>
<feature type="transmembrane region" description="Helical" evidence="6">
    <location>
        <begin position="218"/>
        <end position="236"/>
    </location>
</feature>
<dbReference type="InterPro" id="IPR020846">
    <property type="entry name" value="MFS_dom"/>
</dbReference>
<dbReference type="GO" id="GO:0005886">
    <property type="term" value="C:plasma membrane"/>
    <property type="evidence" value="ECO:0007669"/>
    <property type="project" value="UniProtKB-SubCell"/>
</dbReference>
<dbReference type="EMBL" id="CP017962">
    <property type="protein sequence ID" value="APC49375.1"/>
    <property type="molecule type" value="Genomic_DNA"/>
</dbReference>
<evidence type="ECO:0000313" key="9">
    <source>
        <dbReference type="Proteomes" id="UP000182945"/>
    </source>
</evidence>
<feature type="transmembrane region" description="Helical" evidence="6">
    <location>
        <begin position="344"/>
        <end position="368"/>
    </location>
</feature>
<name>A0AAC9NLS6_VIRHA</name>
<feature type="transmembrane region" description="Helical" evidence="6">
    <location>
        <begin position="73"/>
        <end position="91"/>
    </location>
</feature>
<feature type="transmembrane region" description="Helical" evidence="6">
    <location>
        <begin position="170"/>
        <end position="188"/>
    </location>
</feature>
<proteinExistence type="predicted"/>
<dbReference type="PROSITE" id="PS50850">
    <property type="entry name" value="MFS"/>
    <property type="match status" value="1"/>
</dbReference>
<dbReference type="Proteomes" id="UP000182945">
    <property type="component" value="Chromosome"/>
</dbReference>
<dbReference type="Gene3D" id="1.20.1250.20">
    <property type="entry name" value="MFS general substrate transporter like domains"/>
    <property type="match status" value="1"/>
</dbReference>
<feature type="transmembrane region" description="Helical" evidence="6">
    <location>
        <begin position="42"/>
        <end position="61"/>
    </location>
</feature>
<feature type="transmembrane region" description="Helical" evidence="6">
    <location>
        <begin position="97"/>
        <end position="115"/>
    </location>
</feature>